<dbReference type="InterPro" id="IPR036188">
    <property type="entry name" value="FAD/NAD-bd_sf"/>
</dbReference>
<reference evidence="3" key="1">
    <citation type="journal article" date="2022" name="bioRxiv">
        <title>Deciphering the potential niche of two novel black yeast fungi from a biological soil crust based on their genomes, phenotypes, and melanin regulation.</title>
        <authorList>
            <consortium name="DOE Joint Genome Institute"/>
            <person name="Carr E.C."/>
            <person name="Barton Q."/>
            <person name="Grambo S."/>
            <person name="Sullivan M."/>
            <person name="Renfro C.M."/>
            <person name="Kuo A."/>
            <person name="Pangilinan J."/>
            <person name="Lipzen A."/>
            <person name="Keymanesh K."/>
            <person name="Savage E."/>
            <person name="Barry K."/>
            <person name="Grigoriev I.V."/>
            <person name="Riekhof W.R."/>
            <person name="Harris S.S."/>
        </authorList>
    </citation>
    <scope>NUCLEOTIDE SEQUENCE</scope>
    <source>
        <strain evidence="3">JF 03-4F</strain>
    </source>
</reference>
<dbReference type="Proteomes" id="UP001203852">
    <property type="component" value="Unassembled WGS sequence"/>
</dbReference>
<sequence length="506" mass="54031">MGDAGHPVVESGPAGLPSQNPTQSFWQTSHPNPITHHRSSPSLPPRASIVVIGTGISGTFATHELLNSHKDVNNILVLEARTTCSAATGRNGGHCRPLIHSQRAGIIDFEMRNYRAVKALATQNGVNCDFREVPGGGCLGFWNRVYFDEAKAAISSNLRQDSSETTTTKQNEMVRVVEDAEELKALGLTGGVVGALVQDQYAASLSPYKLIISMWNGMLTEFANRVNLQTETPVTKITKTAGTGGGGGSGGWIIHTRRGDVLADQVILATNGYTSHLLPEFEQCITPVQAQMSALIPPPESPYSKTLIPMSYGFEGVGSQDRVMSDYLVQNPILDHEDKNPVVGRGGHLMFGGGRHVARGNGVGVSDDAYVDADAEIYLRGLPARLSLVGSQSETQAQPELLDIAASWTGILGHSADGHPWVGGVPGLEGLFVCAGYAGHGMTNAGLCGRHVARLVASSQRGEDWRQVQDNEVEMGERGEDAGVPKEYVITTERMDAFAVMGKRTP</sequence>
<dbReference type="GO" id="GO:0005737">
    <property type="term" value="C:cytoplasm"/>
    <property type="evidence" value="ECO:0007669"/>
    <property type="project" value="TreeGrafter"/>
</dbReference>
<name>A0AAN6IFX1_9EURO</name>
<accession>A0AAN6IFX1</accession>
<dbReference type="Pfam" id="PF01266">
    <property type="entry name" value="DAO"/>
    <property type="match status" value="1"/>
</dbReference>
<dbReference type="AlphaFoldDB" id="A0AAN6IFX1"/>
<proteinExistence type="predicted"/>
<evidence type="ECO:0000313" key="4">
    <source>
        <dbReference type="Proteomes" id="UP001203852"/>
    </source>
</evidence>
<organism evidence="3 4">
    <name type="scientific">Exophiala viscosa</name>
    <dbReference type="NCBI Taxonomy" id="2486360"/>
    <lineage>
        <taxon>Eukaryota</taxon>
        <taxon>Fungi</taxon>
        <taxon>Dikarya</taxon>
        <taxon>Ascomycota</taxon>
        <taxon>Pezizomycotina</taxon>
        <taxon>Eurotiomycetes</taxon>
        <taxon>Chaetothyriomycetidae</taxon>
        <taxon>Chaetothyriales</taxon>
        <taxon>Herpotrichiellaceae</taxon>
        <taxon>Exophiala</taxon>
    </lineage>
</organism>
<protein>
    <submittedName>
        <fullName evidence="3">FAD dependent oxidoreductase</fullName>
    </submittedName>
</protein>
<feature type="domain" description="FAD dependent oxidoreductase" evidence="2">
    <location>
        <begin position="49"/>
        <end position="455"/>
    </location>
</feature>
<gene>
    <name evidence="3" type="ORF">EDD36DRAFT_191131</name>
</gene>
<keyword evidence="4" id="KW-1185">Reference proteome</keyword>
<dbReference type="SUPFAM" id="SSF51905">
    <property type="entry name" value="FAD/NAD(P)-binding domain"/>
    <property type="match status" value="1"/>
</dbReference>
<dbReference type="EMBL" id="MU404352">
    <property type="protein sequence ID" value="KAI1615535.1"/>
    <property type="molecule type" value="Genomic_DNA"/>
</dbReference>
<dbReference type="InterPro" id="IPR006076">
    <property type="entry name" value="FAD-dep_OxRdtase"/>
</dbReference>
<dbReference type="PANTHER" id="PTHR13847">
    <property type="entry name" value="SARCOSINE DEHYDROGENASE-RELATED"/>
    <property type="match status" value="1"/>
</dbReference>
<dbReference type="PANTHER" id="PTHR13847:SF129">
    <property type="entry name" value="FAD DEPENDENT OXIDOREDUCTASE"/>
    <property type="match status" value="1"/>
</dbReference>
<comment type="caution">
    <text evidence="3">The sequence shown here is derived from an EMBL/GenBank/DDBJ whole genome shotgun (WGS) entry which is preliminary data.</text>
</comment>
<dbReference type="Gene3D" id="3.50.50.60">
    <property type="entry name" value="FAD/NAD(P)-binding domain"/>
    <property type="match status" value="1"/>
</dbReference>
<dbReference type="Gene3D" id="3.30.9.10">
    <property type="entry name" value="D-Amino Acid Oxidase, subunit A, domain 2"/>
    <property type="match status" value="1"/>
</dbReference>
<feature type="compositionally biased region" description="Polar residues" evidence="1">
    <location>
        <begin position="17"/>
        <end position="32"/>
    </location>
</feature>
<feature type="region of interest" description="Disordered" evidence="1">
    <location>
        <begin position="1"/>
        <end position="45"/>
    </location>
</feature>
<evidence type="ECO:0000259" key="2">
    <source>
        <dbReference type="Pfam" id="PF01266"/>
    </source>
</evidence>
<evidence type="ECO:0000313" key="3">
    <source>
        <dbReference type="EMBL" id="KAI1615535.1"/>
    </source>
</evidence>
<evidence type="ECO:0000256" key="1">
    <source>
        <dbReference type="SAM" id="MobiDB-lite"/>
    </source>
</evidence>